<dbReference type="InterPro" id="IPR036890">
    <property type="entry name" value="HATPase_C_sf"/>
</dbReference>
<feature type="transmembrane region" description="Helical" evidence="5">
    <location>
        <begin position="436"/>
        <end position="463"/>
    </location>
</feature>
<dbReference type="HOGENOM" id="CLU_355598_0_0_11"/>
<keyword evidence="3" id="KW-0902">Two-component regulatory system</keyword>
<proteinExistence type="predicted"/>
<evidence type="ECO:0000256" key="2">
    <source>
        <dbReference type="ARBA" id="ARBA00022777"/>
    </source>
</evidence>
<dbReference type="SUPFAM" id="SSF55874">
    <property type="entry name" value="ATPase domain of HSP90 chaperone/DNA topoisomerase II/histidine kinase"/>
    <property type="match status" value="1"/>
</dbReference>
<dbReference type="Proteomes" id="UP000002029">
    <property type="component" value="Chromosome"/>
</dbReference>
<keyword evidence="5" id="KW-1133">Transmembrane helix</keyword>
<dbReference type="Gene3D" id="1.20.5.1930">
    <property type="match status" value="1"/>
</dbReference>
<feature type="transmembrane region" description="Helical" evidence="5">
    <location>
        <begin position="470"/>
        <end position="489"/>
    </location>
</feature>
<evidence type="ECO:0000256" key="1">
    <source>
        <dbReference type="ARBA" id="ARBA00022679"/>
    </source>
</evidence>
<sequence>MSRFALMPTLVCLTLYCLFRISVLAAGMSFGSPPDLAVVVAGAVLVVVLGGLYLAAVLRRLPPWVLAVQVLLAFGPYAVFGDAWGPVSALPAAALPLALAGWAGWSGAGLVVAGELAVRLLWLPSGGLAYALWAALISAALGLGFFATARLGHLVRELEATRAEHASAEVARERLRIAGELRASLGTRLAAVIAAGRSAADDPARFPPAELVEGARQALDAVRSVADDYREHSLAAEAESAATVLAAAGVPATTALVAADRLPAPVDAALAALLRRTVIAALRSGTPSGCRIELDAQARFTVVFTGLPPGALREAVTGTVITGTEVELAEEGERAEVVARVSPPAGRVPARRPKPVATVPWLAWCVLLVLEIDHLGTAALRLFGARQLALSVPSPAELAVAAVALPAVAVLQLHHVLPRPPGVQPPAWRVTLAAQIGLVVLALAAAGDITPLPYLGMVAGVVLFHVRAPLSWGLAALLACGVPVLLYGVEGVVGSPFTVLGGLPAAAMTYALCRLPVTAGQVRQAREELARVTVLKERLRIARDLHDLLGFQLSAVVVKGELADRLAGGAPGAARVHLTEAVALAEQALSSVRSVTGESAGPAFGQEVEAARAMLAAAGIEARVRLGAAPGEPAAIVLREAVTNVVRHARARVCEIETAPEAEGTVRLRVSNDGALPPIAGRRGTGLLNLASRARQAGGHLSTERDGERFTLTAVLPADASDPACLGGAPGGVQPAARAPIGDR</sequence>
<keyword evidence="5" id="KW-0812">Transmembrane</keyword>
<gene>
    <name evidence="7" type="ordered locus">Sros_7438</name>
</gene>
<feature type="domain" description="Signal transduction histidine kinase subgroup 3 dimerisation and phosphoacceptor" evidence="6">
    <location>
        <begin position="537"/>
        <end position="596"/>
    </location>
</feature>
<evidence type="ECO:0000313" key="7">
    <source>
        <dbReference type="EMBL" id="ACZ90121.1"/>
    </source>
</evidence>
<keyword evidence="2 7" id="KW-0418">Kinase</keyword>
<feature type="transmembrane region" description="Helical" evidence="5">
    <location>
        <begin position="130"/>
        <end position="149"/>
    </location>
</feature>
<dbReference type="PANTHER" id="PTHR24421:SF63">
    <property type="entry name" value="SENSOR HISTIDINE KINASE DESK"/>
    <property type="match status" value="1"/>
</dbReference>
<evidence type="ECO:0000259" key="6">
    <source>
        <dbReference type="Pfam" id="PF07730"/>
    </source>
</evidence>
<organism evidence="7 8">
    <name type="scientific">Streptosporangium roseum (strain ATCC 12428 / DSM 43021 / JCM 3005 / KCTC 9067 / NCIMB 10171 / NRRL 2505 / NI 9100)</name>
    <dbReference type="NCBI Taxonomy" id="479432"/>
    <lineage>
        <taxon>Bacteria</taxon>
        <taxon>Bacillati</taxon>
        <taxon>Actinomycetota</taxon>
        <taxon>Actinomycetes</taxon>
        <taxon>Streptosporangiales</taxon>
        <taxon>Streptosporangiaceae</taxon>
        <taxon>Streptosporangium</taxon>
    </lineage>
</organism>
<protein>
    <submittedName>
        <fullName evidence="7">Signal transduction histidine kinase-like protein</fullName>
    </submittedName>
</protein>
<evidence type="ECO:0000256" key="4">
    <source>
        <dbReference type="SAM" id="MobiDB-lite"/>
    </source>
</evidence>
<dbReference type="GO" id="GO:0046983">
    <property type="term" value="F:protein dimerization activity"/>
    <property type="evidence" value="ECO:0007669"/>
    <property type="project" value="InterPro"/>
</dbReference>
<feature type="transmembrane region" description="Helical" evidence="5">
    <location>
        <begin position="63"/>
        <end position="80"/>
    </location>
</feature>
<dbReference type="CDD" id="cd16917">
    <property type="entry name" value="HATPase_UhpB-NarQ-NarX-like"/>
    <property type="match status" value="1"/>
</dbReference>
<evidence type="ECO:0000313" key="8">
    <source>
        <dbReference type="Proteomes" id="UP000002029"/>
    </source>
</evidence>
<evidence type="ECO:0000256" key="3">
    <source>
        <dbReference type="ARBA" id="ARBA00023012"/>
    </source>
</evidence>
<dbReference type="GO" id="GO:0000155">
    <property type="term" value="F:phosphorelay sensor kinase activity"/>
    <property type="evidence" value="ECO:0007669"/>
    <property type="project" value="InterPro"/>
</dbReference>
<feature type="region of interest" description="Disordered" evidence="4">
    <location>
        <begin position="721"/>
        <end position="744"/>
    </location>
</feature>
<dbReference type="Gene3D" id="3.30.565.10">
    <property type="entry name" value="Histidine kinase-like ATPase, C-terminal domain"/>
    <property type="match status" value="1"/>
</dbReference>
<dbReference type="AlphaFoldDB" id="D2BE75"/>
<dbReference type="PANTHER" id="PTHR24421">
    <property type="entry name" value="NITRATE/NITRITE SENSOR PROTEIN NARX-RELATED"/>
    <property type="match status" value="1"/>
</dbReference>
<keyword evidence="8" id="KW-1185">Reference proteome</keyword>
<feature type="transmembrane region" description="Helical" evidence="5">
    <location>
        <begin position="92"/>
        <end position="118"/>
    </location>
</feature>
<dbReference type="InterPro" id="IPR050482">
    <property type="entry name" value="Sensor_HK_TwoCompSys"/>
</dbReference>
<evidence type="ECO:0000256" key="5">
    <source>
        <dbReference type="SAM" id="Phobius"/>
    </source>
</evidence>
<feature type="transmembrane region" description="Helical" evidence="5">
    <location>
        <begin position="36"/>
        <end position="56"/>
    </location>
</feature>
<dbReference type="STRING" id="479432.Sros_7438"/>
<dbReference type="Gene3D" id="6.10.250.2870">
    <property type="match status" value="1"/>
</dbReference>
<dbReference type="InterPro" id="IPR011712">
    <property type="entry name" value="Sig_transdc_His_kin_sub3_dim/P"/>
</dbReference>
<accession>D2BE75</accession>
<reference evidence="7 8" key="1">
    <citation type="journal article" date="2010" name="Stand. Genomic Sci.">
        <title>Complete genome sequence of Streptosporangium roseum type strain (NI 9100).</title>
        <authorList>
            <person name="Nolan M."/>
            <person name="Sikorski J."/>
            <person name="Jando M."/>
            <person name="Lucas S."/>
            <person name="Lapidus A."/>
            <person name="Glavina Del Rio T."/>
            <person name="Chen F."/>
            <person name="Tice H."/>
            <person name="Pitluck S."/>
            <person name="Cheng J.F."/>
            <person name="Chertkov O."/>
            <person name="Sims D."/>
            <person name="Meincke L."/>
            <person name="Brettin T."/>
            <person name="Han C."/>
            <person name="Detter J.C."/>
            <person name="Bruce D."/>
            <person name="Goodwin L."/>
            <person name="Land M."/>
            <person name="Hauser L."/>
            <person name="Chang Y.J."/>
            <person name="Jeffries C.D."/>
            <person name="Ivanova N."/>
            <person name="Mavromatis K."/>
            <person name="Mikhailova N."/>
            <person name="Chen A."/>
            <person name="Palaniappan K."/>
            <person name="Chain P."/>
            <person name="Rohde M."/>
            <person name="Goker M."/>
            <person name="Bristow J."/>
            <person name="Eisen J.A."/>
            <person name="Markowitz V."/>
            <person name="Hugenholtz P."/>
            <person name="Kyrpides N.C."/>
            <person name="Klenk H.P."/>
        </authorList>
    </citation>
    <scope>NUCLEOTIDE SEQUENCE [LARGE SCALE GENOMIC DNA]</scope>
    <source>
        <strain evidence="8">ATCC 12428 / DSM 43021 / JCM 3005 / NI 9100</strain>
    </source>
</reference>
<dbReference type="Pfam" id="PF07730">
    <property type="entry name" value="HisKA_3"/>
    <property type="match status" value="1"/>
</dbReference>
<dbReference type="KEGG" id="sro:Sros_7438"/>
<dbReference type="OrthoDB" id="5241784at2"/>
<dbReference type="eggNOG" id="COG4585">
    <property type="taxonomic scope" value="Bacteria"/>
</dbReference>
<dbReference type="RefSeq" id="WP_012893851.1">
    <property type="nucleotide sequence ID" value="NC_013595.1"/>
</dbReference>
<dbReference type="GO" id="GO:0016020">
    <property type="term" value="C:membrane"/>
    <property type="evidence" value="ECO:0007669"/>
    <property type="project" value="InterPro"/>
</dbReference>
<dbReference type="EMBL" id="CP001814">
    <property type="protein sequence ID" value="ACZ90121.1"/>
    <property type="molecule type" value="Genomic_DNA"/>
</dbReference>
<keyword evidence="5" id="KW-0472">Membrane</keyword>
<name>D2BE75_STRRD</name>
<keyword evidence="1" id="KW-0808">Transferase</keyword>